<reference evidence="2 3" key="1">
    <citation type="journal article" date="2021" name="Elife">
        <title>Chloroplast acquisition without the gene transfer in kleptoplastic sea slugs, Plakobranchus ocellatus.</title>
        <authorList>
            <person name="Maeda T."/>
            <person name="Takahashi S."/>
            <person name="Yoshida T."/>
            <person name="Shimamura S."/>
            <person name="Takaki Y."/>
            <person name="Nagai Y."/>
            <person name="Toyoda A."/>
            <person name="Suzuki Y."/>
            <person name="Arimoto A."/>
            <person name="Ishii H."/>
            <person name="Satoh N."/>
            <person name="Nishiyama T."/>
            <person name="Hasebe M."/>
            <person name="Maruyama T."/>
            <person name="Minagawa J."/>
            <person name="Obokata J."/>
            <person name="Shigenobu S."/>
        </authorList>
    </citation>
    <scope>NUCLEOTIDE SEQUENCE [LARGE SCALE GENOMIC DNA]</scope>
</reference>
<sequence>MPKSSSAKLATSWTIPHTCKSHVIKEYPKIVLILARIKVSLSFYKVQEQHCSIWAIQATSNFHMKKSWENVNIGRGFEKNGKLREALNRKEIWDRKNNERRGAWRKKKEKKRKSEIGDKNEVEGDDVN</sequence>
<comment type="caution">
    <text evidence="2">The sequence shown here is derived from an EMBL/GenBank/DDBJ whole genome shotgun (WGS) entry which is preliminary data.</text>
</comment>
<protein>
    <submittedName>
        <fullName evidence="2">Uncharacterized protein</fullName>
    </submittedName>
</protein>
<feature type="compositionally biased region" description="Basic and acidic residues" evidence="1">
    <location>
        <begin position="112"/>
        <end position="122"/>
    </location>
</feature>
<proteinExistence type="predicted"/>
<gene>
    <name evidence="2" type="ORF">PoB_000158200</name>
</gene>
<evidence type="ECO:0000313" key="2">
    <source>
        <dbReference type="EMBL" id="GFN75076.1"/>
    </source>
</evidence>
<evidence type="ECO:0000313" key="3">
    <source>
        <dbReference type="Proteomes" id="UP000735302"/>
    </source>
</evidence>
<dbReference type="AlphaFoldDB" id="A0AAV3XX83"/>
<dbReference type="EMBL" id="BLXT01000208">
    <property type="protein sequence ID" value="GFN75076.1"/>
    <property type="molecule type" value="Genomic_DNA"/>
</dbReference>
<accession>A0AAV3XX83</accession>
<evidence type="ECO:0000256" key="1">
    <source>
        <dbReference type="SAM" id="MobiDB-lite"/>
    </source>
</evidence>
<feature type="region of interest" description="Disordered" evidence="1">
    <location>
        <begin position="97"/>
        <end position="128"/>
    </location>
</feature>
<name>A0AAV3XX83_9GAST</name>
<organism evidence="2 3">
    <name type="scientific">Plakobranchus ocellatus</name>
    <dbReference type="NCBI Taxonomy" id="259542"/>
    <lineage>
        <taxon>Eukaryota</taxon>
        <taxon>Metazoa</taxon>
        <taxon>Spiralia</taxon>
        <taxon>Lophotrochozoa</taxon>
        <taxon>Mollusca</taxon>
        <taxon>Gastropoda</taxon>
        <taxon>Heterobranchia</taxon>
        <taxon>Euthyneura</taxon>
        <taxon>Panpulmonata</taxon>
        <taxon>Sacoglossa</taxon>
        <taxon>Placobranchoidea</taxon>
        <taxon>Plakobranchidae</taxon>
        <taxon>Plakobranchus</taxon>
    </lineage>
</organism>
<dbReference type="Proteomes" id="UP000735302">
    <property type="component" value="Unassembled WGS sequence"/>
</dbReference>
<keyword evidence="3" id="KW-1185">Reference proteome</keyword>